<dbReference type="InterPro" id="IPR046350">
    <property type="entry name" value="Cystatin_sf"/>
</dbReference>
<feature type="domain" description="Cystatin LXN-type" evidence="6">
    <location>
        <begin position="161"/>
        <end position="264"/>
    </location>
</feature>
<dbReference type="PANTHER" id="PTHR28591:SF2">
    <property type="entry name" value="RETINOIC ACID RECEPTOR RESPONDER PROTEIN 1"/>
    <property type="match status" value="1"/>
</dbReference>
<dbReference type="HOGENOM" id="CLU_1651617_0_0_1"/>
<dbReference type="FunCoup" id="F6YT87">
    <property type="interactions" value="133"/>
</dbReference>
<dbReference type="Pfam" id="PF06907">
    <property type="entry name" value="LXN"/>
    <property type="match status" value="1"/>
</dbReference>
<keyword evidence="5" id="KW-0732">Signal</keyword>
<evidence type="ECO:0000256" key="2">
    <source>
        <dbReference type="ARBA" id="ARBA00022690"/>
    </source>
</evidence>
<dbReference type="CTD" id="5918"/>
<feature type="chain" id="PRO_5028212376" evidence="5">
    <location>
        <begin position="38"/>
        <end position="281"/>
    </location>
</feature>
<dbReference type="GO" id="GO:0008191">
    <property type="term" value="F:metalloendopeptidase inhibitor activity"/>
    <property type="evidence" value="ECO:0000318"/>
    <property type="project" value="GO_Central"/>
</dbReference>
<dbReference type="Proteomes" id="UP000002279">
    <property type="component" value="Chromosome 1"/>
</dbReference>
<dbReference type="RefSeq" id="XP_028931476.1">
    <property type="nucleotide sequence ID" value="XM_029075643.2"/>
</dbReference>
<evidence type="ECO:0000259" key="6">
    <source>
        <dbReference type="PROSITE" id="PS52033"/>
    </source>
</evidence>
<dbReference type="STRING" id="9258.ENSOANP00000028265"/>
<dbReference type="OMA" id="WIRKDDF"/>
<dbReference type="GeneID" id="103171347"/>
<dbReference type="AlphaFoldDB" id="F6YT87"/>
<protein>
    <submittedName>
        <fullName evidence="7">Retinoic acid receptor responder 1</fullName>
    </submittedName>
</protein>
<dbReference type="Bgee" id="ENSOANG00000022160">
    <property type="expression patterns" value="Expressed in fibroblast and 8 other cell types or tissues"/>
</dbReference>
<evidence type="ECO:0000256" key="1">
    <source>
        <dbReference type="ARBA" id="ARBA00010083"/>
    </source>
</evidence>
<dbReference type="Gene3D" id="3.10.450.10">
    <property type="match status" value="2"/>
</dbReference>
<evidence type="ECO:0000256" key="3">
    <source>
        <dbReference type="ARBA" id="ARBA00022737"/>
    </source>
</evidence>
<proteinExistence type="inferred from homology"/>
<feature type="domain" description="Cystatin LXN-type" evidence="6">
    <location>
        <begin position="43"/>
        <end position="142"/>
    </location>
</feature>
<evidence type="ECO:0000313" key="7">
    <source>
        <dbReference type="Ensembl" id="ENSOANP00000028265.3"/>
    </source>
</evidence>
<evidence type="ECO:0000256" key="4">
    <source>
        <dbReference type="PROSITE-ProRule" id="PRU01377"/>
    </source>
</evidence>
<dbReference type="InParanoid" id="F6YT87"/>
<dbReference type="InterPro" id="IPR049897">
    <property type="entry name" value="CYSTATIN_LXN"/>
</dbReference>
<evidence type="ECO:0000256" key="5">
    <source>
        <dbReference type="SAM" id="SignalP"/>
    </source>
</evidence>
<accession>F6YT87</accession>
<dbReference type="FunFam" id="3.10.450.10:FF:000021">
    <property type="entry name" value="Retinoic acid receptor responder (tazarotene-induced) 1"/>
    <property type="match status" value="1"/>
</dbReference>
<reference evidence="7" key="3">
    <citation type="submission" date="2025-09" db="UniProtKB">
        <authorList>
            <consortium name="Ensembl"/>
        </authorList>
    </citation>
    <scope>IDENTIFICATION</scope>
    <source>
        <strain evidence="7">Glennie</strain>
    </source>
</reference>
<organism evidence="7 8">
    <name type="scientific">Ornithorhynchus anatinus</name>
    <name type="common">Duckbill platypus</name>
    <dbReference type="NCBI Taxonomy" id="9258"/>
    <lineage>
        <taxon>Eukaryota</taxon>
        <taxon>Metazoa</taxon>
        <taxon>Chordata</taxon>
        <taxon>Craniata</taxon>
        <taxon>Vertebrata</taxon>
        <taxon>Euteleostomi</taxon>
        <taxon>Mammalia</taxon>
        <taxon>Monotremata</taxon>
        <taxon>Ornithorhynchidae</taxon>
        <taxon>Ornithorhynchus</taxon>
    </lineage>
</organism>
<keyword evidence="3" id="KW-0677">Repeat</keyword>
<dbReference type="OrthoDB" id="9254763at2759"/>
<sequence>MAARSPPDPNAALPLPLLPFLLFLLLLLLPLPPPVLSRSTFAGGAGVGGARGREAARAALHYFNARARSPAALRALGELHKASLWVNPEKGQRIDVVFTTSKYASEENEYAGTCFATVVFSNNKPRPSVNITCTHVTGEDERDLEAVQIYKQLKQLAKPTKGTKIPDNYGFMEPSLKPMWYLAVLGGSYVMWHKTSLSLYYYMLQLTDVTQWITNDDAIQFGYTALFHEFSTQEIIPCQINLIWYPGKILKVKYHCQHETQLESSGNEGSAMGTDEVFSNF</sequence>
<reference evidence="7" key="2">
    <citation type="submission" date="2025-08" db="UniProtKB">
        <authorList>
            <consortium name="Ensembl"/>
        </authorList>
    </citation>
    <scope>IDENTIFICATION</scope>
    <source>
        <strain evidence="7">Glennie</strain>
    </source>
</reference>
<dbReference type="eggNOG" id="ENOG502S0TS">
    <property type="taxonomic scope" value="Eukaryota"/>
</dbReference>
<reference evidence="7 8" key="1">
    <citation type="journal article" date="2008" name="Nature">
        <title>Genome analysis of the platypus reveals unique signatures of evolution.</title>
        <authorList>
            <person name="Warren W.C."/>
            <person name="Hillier L.W."/>
            <person name="Marshall Graves J.A."/>
            <person name="Birney E."/>
            <person name="Ponting C.P."/>
            <person name="Grutzner F."/>
            <person name="Belov K."/>
            <person name="Miller W."/>
            <person name="Clarke L."/>
            <person name="Chinwalla A.T."/>
            <person name="Yang S.P."/>
            <person name="Heger A."/>
            <person name="Locke D.P."/>
            <person name="Miethke P."/>
            <person name="Waters P.D."/>
            <person name="Veyrunes F."/>
            <person name="Fulton L."/>
            <person name="Fulton B."/>
            <person name="Graves T."/>
            <person name="Wallis J."/>
            <person name="Puente X.S."/>
            <person name="Lopez-Otin C."/>
            <person name="Ordonez G.R."/>
            <person name="Eichler E.E."/>
            <person name="Chen L."/>
            <person name="Cheng Z."/>
            <person name="Deakin J.E."/>
            <person name="Alsop A."/>
            <person name="Thompson K."/>
            <person name="Kirby P."/>
            <person name="Papenfuss A.T."/>
            <person name="Wakefield M.J."/>
            <person name="Olender T."/>
            <person name="Lancet D."/>
            <person name="Huttley G.A."/>
            <person name="Smit A.F."/>
            <person name="Pask A."/>
            <person name="Temple-Smith P."/>
            <person name="Batzer M.A."/>
            <person name="Walker J.A."/>
            <person name="Konkel M.K."/>
            <person name="Harris R.S."/>
            <person name="Whittington C.M."/>
            <person name="Wong E.S."/>
            <person name="Gemmell N.J."/>
            <person name="Buschiazzo E."/>
            <person name="Vargas Jentzsch I.M."/>
            <person name="Merkel A."/>
            <person name="Schmitz J."/>
            <person name="Zemann A."/>
            <person name="Churakov G."/>
            <person name="Kriegs J.O."/>
            <person name="Brosius J."/>
            <person name="Murchison E.P."/>
            <person name="Sachidanandam R."/>
            <person name="Smith C."/>
            <person name="Hannon G.J."/>
            <person name="Tsend-Ayush E."/>
            <person name="McMillan D."/>
            <person name="Attenborough R."/>
            <person name="Rens W."/>
            <person name="Ferguson-Smith M."/>
            <person name="Lefevre C.M."/>
            <person name="Sharp J.A."/>
            <person name="Nicholas K.R."/>
            <person name="Ray D.A."/>
            <person name="Kube M."/>
            <person name="Reinhardt R."/>
            <person name="Pringle T.H."/>
            <person name="Taylor J."/>
            <person name="Jones R.C."/>
            <person name="Nixon B."/>
            <person name="Dacheux J.L."/>
            <person name="Niwa H."/>
            <person name="Sekita Y."/>
            <person name="Huang X."/>
            <person name="Stark A."/>
            <person name="Kheradpour P."/>
            <person name="Kellis M."/>
            <person name="Flicek P."/>
            <person name="Chen Y."/>
            <person name="Webber C."/>
            <person name="Hardison R."/>
            <person name="Nelson J."/>
            <person name="Hallsworth-Pepin K."/>
            <person name="Delehaunty K."/>
            <person name="Markovic C."/>
            <person name="Minx P."/>
            <person name="Feng Y."/>
            <person name="Kremitzki C."/>
            <person name="Mitreva M."/>
            <person name="Glasscock J."/>
            <person name="Wylie T."/>
            <person name="Wohldmann P."/>
            <person name="Thiru P."/>
            <person name="Nhan M.N."/>
            <person name="Pohl C.S."/>
            <person name="Smith S.M."/>
            <person name="Hou S."/>
            <person name="Nefedov M."/>
            <person name="de Jong P.J."/>
            <person name="Renfree M.B."/>
            <person name="Mardis E.R."/>
            <person name="Wilson R.K."/>
        </authorList>
    </citation>
    <scope>NUCLEOTIDE SEQUENCE [LARGE SCALE GENOMIC DNA]</scope>
    <source>
        <strain evidence="7 8">Glennie</strain>
    </source>
</reference>
<dbReference type="PANTHER" id="PTHR28591">
    <property type="entry name" value="LATEXIN"/>
    <property type="match status" value="1"/>
</dbReference>
<comment type="similarity">
    <text evidence="1 4">Belongs to the protease inhibitor I47 (latexin) family.</text>
</comment>
<dbReference type="PROSITE" id="PS52033">
    <property type="entry name" value="CYSTATIN_LXN"/>
    <property type="match status" value="2"/>
</dbReference>
<gene>
    <name evidence="7" type="primary">RARRES1</name>
</gene>
<evidence type="ECO:0000313" key="8">
    <source>
        <dbReference type="Proteomes" id="UP000002279"/>
    </source>
</evidence>
<dbReference type="InterPro" id="IPR009684">
    <property type="entry name" value="Latexin"/>
</dbReference>
<dbReference type="KEGG" id="oaa:103171347"/>
<dbReference type="Ensembl" id="ENSOANT00000032063.3">
    <property type="protein sequence ID" value="ENSOANP00000028265.3"/>
    <property type="gene ID" value="ENSOANG00000022160.3"/>
</dbReference>
<name>F6YT87_ORNAN</name>
<keyword evidence="2 4" id="KW-0646">Protease inhibitor</keyword>
<dbReference type="GO" id="GO:0005615">
    <property type="term" value="C:extracellular space"/>
    <property type="evidence" value="ECO:0000318"/>
    <property type="project" value="GO_Central"/>
</dbReference>
<dbReference type="GeneTree" id="ENSGT00530000063813"/>
<keyword evidence="8" id="KW-1185">Reference proteome</keyword>
<dbReference type="SUPFAM" id="SSF54403">
    <property type="entry name" value="Cystatin/monellin"/>
    <property type="match status" value="2"/>
</dbReference>
<feature type="signal peptide" evidence="5">
    <location>
        <begin position="1"/>
        <end position="37"/>
    </location>
</feature>